<feature type="compositionally biased region" description="Polar residues" evidence="6">
    <location>
        <begin position="331"/>
        <end position="340"/>
    </location>
</feature>
<dbReference type="EMBL" id="JBJKTR010000015">
    <property type="protein sequence ID" value="KAL3342312.1"/>
    <property type="molecule type" value="Genomic_DNA"/>
</dbReference>
<evidence type="ECO:0000259" key="7">
    <source>
        <dbReference type="PROSITE" id="PS50811"/>
    </source>
</evidence>
<dbReference type="InterPro" id="IPR044810">
    <property type="entry name" value="WRKY_plant"/>
</dbReference>
<dbReference type="Proteomes" id="UP001627284">
    <property type="component" value="Unassembled WGS sequence"/>
</dbReference>
<keyword evidence="4" id="KW-0804">Transcription</keyword>
<evidence type="ECO:0000256" key="4">
    <source>
        <dbReference type="ARBA" id="ARBA00023163"/>
    </source>
</evidence>
<sequence length="340" mass="38441">MNNSVSALVDHGVHEDGNSALVDHSVHGDGNSVNTSLFQEERNCVGDFTDAFAMENKRYFGLNEVISLANNLNTNSRIEPRNQENQTETIPNTPLVIVEHEEEEKKKKARYSMQSSSTESGNMFIYRGKINERHEILADELSKADHGRWRKYTTSPTGKSYYTCTEVKNCPAKRHVEKSSKDPTKVIVTYRGQHNHPPPKQHIPNTPLLIVEHKGEEEKARYSIQSSSTESGNMFISRGKINVRHEILADELSKADHGRWRKYTTSPTGKSYYSCIEVKNCPAKRHVEKSSKDPTKVIVTYRGQHNHPPPKQHIPMVHRRPNAAAPRGDPSSYSSTSTLL</sequence>
<dbReference type="GO" id="GO:0003677">
    <property type="term" value="F:DNA binding"/>
    <property type="evidence" value="ECO:0007669"/>
    <property type="project" value="UniProtKB-KW"/>
</dbReference>
<name>A0ABD2SET5_9SOLN</name>
<keyword evidence="2" id="KW-0805">Transcription regulation</keyword>
<comment type="caution">
    <text evidence="8">The sequence shown here is derived from an EMBL/GenBank/DDBJ whole genome shotgun (WGS) entry which is preliminary data.</text>
</comment>
<dbReference type="Gene3D" id="2.20.25.80">
    <property type="entry name" value="WRKY domain"/>
    <property type="match status" value="2"/>
</dbReference>
<feature type="compositionally biased region" description="Basic residues" evidence="6">
    <location>
        <begin position="304"/>
        <end position="321"/>
    </location>
</feature>
<feature type="region of interest" description="Disordered" evidence="6">
    <location>
        <begin position="303"/>
        <end position="340"/>
    </location>
</feature>
<comment type="subcellular location">
    <subcellularLocation>
        <location evidence="1">Nucleus</location>
    </subcellularLocation>
</comment>
<feature type="domain" description="WRKY" evidence="7">
    <location>
        <begin position="249"/>
        <end position="310"/>
    </location>
</feature>
<proteinExistence type="predicted"/>
<organism evidence="8 9">
    <name type="scientific">Solanum stoloniferum</name>
    <dbReference type="NCBI Taxonomy" id="62892"/>
    <lineage>
        <taxon>Eukaryota</taxon>
        <taxon>Viridiplantae</taxon>
        <taxon>Streptophyta</taxon>
        <taxon>Embryophyta</taxon>
        <taxon>Tracheophyta</taxon>
        <taxon>Spermatophyta</taxon>
        <taxon>Magnoliopsida</taxon>
        <taxon>eudicotyledons</taxon>
        <taxon>Gunneridae</taxon>
        <taxon>Pentapetalae</taxon>
        <taxon>asterids</taxon>
        <taxon>lamiids</taxon>
        <taxon>Solanales</taxon>
        <taxon>Solanaceae</taxon>
        <taxon>Solanoideae</taxon>
        <taxon>Solaneae</taxon>
        <taxon>Solanum</taxon>
    </lineage>
</organism>
<dbReference type="InterPro" id="IPR036576">
    <property type="entry name" value="WRKY_dom_sf"/>
</dbReference>
<evidence type="ECO:0000256" key="5">
    <source>
        <dbReference type="ARBA" id="ARBA00023242"/>
    </source>
</evidence>
<dbReference type="SMART" id="SM00774">
    <property type="entry name" value="WRKY"/>
    <property type="match status" value="2"/>
</dbReference>
<evidence type="ECO:0000256" key="6">
    <source>
        <dbReference type="SAM" id="MobiDB-lite"/>
    </source>
</evidence>
<keyword evidence="5" id="KW-0539">Nucleus</keyword>
<evidence type="ECO:0000313" key="9">
    <source>
        <dbReference type="Proteomes" id="UP001627284"/>
    </source>
</evidence>
<dbReference type="GO" id="GO:0005634">
    <property type="term" value="C:nucleus"/>
    <property type="evidence" value="ECO:0007669"/>
    <property type="project" value="UniProtKB-SubCell"/>
</dbReference>
<dbReference type="PROSITE" id="PS50811">
    <property type="entry name" value="WRKY"/>
    <property type="match status" value="2"/>
</dbReference>
<reference evidence="8 9" key="1">
    <citation type="submission" date="2024-05" db="EMBL/GenBank/DDBJ databases">
        <title>De novo assembly of an allotetraploid wild potato.</title>
        <authorList>
            <person name="Hosaka A.J."/>
        </authorList>
    </citation>
    <scope>NUCLEOTIDE SEQUENCE [LARGE SCALE GENOMIC DNA]</scope>
    <source>
        <tissue evidence="8">Young leaves</tissue>
    </source>
</reference>
<accession>A0ABD2SET5</accession>
<evidence type="ECO:0000313" key="8">
    <source>
        <dbReference type="EMBL" id="KAL3342312.1"/>
    </source>
</evidence>
<dbReference type="Pfam" id="PF03106">
    <property type="entry name" value="WRKY"/>
    <property type="match status" value="2"/>
</dbReference>
<dbReference type="SUPFAM" id="SSF118290">
    <property type="entry name" value="WRKY DNA-binding domain"/>
    <property type="match status" value="2"/>
</dbReference>
<keyword evidence="9" id="KW-1185">Reference proteome</keyword>
<evidence type="ECO:0000256" key="3">
    <source>
        <dbReference type="ARBA" id="ARBA00023125"/>
    </source>
</evidence>
<dbReference type="InterPro" id="IPR003657">
    <property type="entry name" value="WRKY_dom"/>
</dbReference>
<dbReference type="AlphaFoldDB" id="A0ABD2SET5"/>
<keyword evidence="3" id="KW-0238">DNA-binding</keyword>
<evidence type="ECO:0000256" key="1">
    <source>
        <dbReference type="ARBA" id="ARBA00004123"/>
    </source>
</evidence>
<evidence type="ECO:0000256" key="2">
    <source>
        <dbReference type="ARBA" id="ARBA00023015"/>
    </source>
</evidence>
<protein>
    <recommendedName>
        <fullName evidence="7">WRKY domain-containing protein</fullName>
    </recommendedName>
</protein>
<feature type="domain" description="WRKY" evidence="7">
    <location>
        <begin position="138"/>
        <end position="199"/>
    </location>
</feature>
<gene>
    <name evidence="8" type="ORF">AABB24_026370</name>
</gene>
<dbReference type="PANTHER" id="PTHR32096">
    <property type="entry name" value="WRKY TRANSCRIPTION FACTOR 30-RELATED-RELATED"/>
    <property type="match status" value="1"/>
</dbReference>